<dbReference type="Pfam" id="PF01041">
    <property type="entry name" value="DegT_DnrJ_EryC1"/>
    <property type="match status" value="1"/>
</dbReference>
<dbReference type="GO" id="GO:0008483">
    <property type="term" value="F:transaminase activity"/>
    <property type="evidence" value="ECO:0007669"/>
    <property type="project" value="UniProtKB-KW"/>
</dbReference>
<evidence type="ECO:0000256" key="5">
    <source>
        <dbReference type="RuleBase" id="RU004508"/>
    </source>
</evidence>
<accession>A0A7Y0S9B0</accession>
<dbReference type="Proteomes" id="UP000555836">
    <property type="component" value="Unassembled WGS sequence"/>
</dbReference>
<dbReference type="PANTHER" id="PTHR30244">
    <property type="entry name" value="TRANSAMINASE"/>
    <property type="match status" value="1"/>
</dbReference>
<evidence type="ECO:0000256" key="1">
    <source>
        <dbReference type="ARBA" id="ARBA00022898"/>
    </source>
</evidence>
<dbReference type="PANTHER" id="PTHR30244:SF34">
    <property type="entry name" value="DTDP-4-AMINO-4,6-DIDEOXYGALACTOSE TRANSAMINASE"/>
    <property type="match status" value="1"/>
</dbReference>
<organism evidence="7 8">
    <name type="scientific">Vibrio parahaemolyticus</name>
    <dbReference type="NCBI Taxonomy" id="670"/>
    <lineage>
        <taxon>Bacteria</taxon>
        <taxon>Pseudomonadati</taxon>
        <taxon>Pseudomonadota</taxon>
        <taxon>Gammaproteobacteria</taxon>
        <taxon>Vibrionales</taxon>
        <taxon>Vibrionaceae</taxon>
        <taxon>Vibrio</taxon>
    </lineage>
</organism>
<dbReference type="Gene3D" id="3.90.1150.10">
    <property type="entry name" value="Aspartate Aminotransferase, domain 1"/>
    <property type="match status" value="1"/>
</dbReference>
<dbReference type="InterPro" id="IPR000653">
    <property type="entry name" value="DegT/StrS_aminotransferase"/>
</dbReference>
<sequence length="362" mass="41169">MIPLIKTFLPPKEELMPELEKVLYSGYIAQGEAVDEFEKELSNYLGNSNCLTVNSGSSALHIALILAGVKEGDEVISTALTAEPTNTVIKQTGAKIVWADIDLKTGNLCPDDVERKITKKTKAIMVVDYAGVPMDIKRFQEIEKKYGIPIIEDGAHAFGASFKSDKIGNHFNYTVLSFQAIKHFTTVDGGALCIKDDDEFEKAKLIRWFGISKSISRQENDIQIQGYKYHMNNVNATVGLVQLKHITRIIDRYIENGKFYDDALKNIPGLELLEYYPDSQPSYWLYTVKVKNKSEFIRALEKKGITASDLHKRNDLHTIFEQSKVPLPNLDKFEREWVHIPCGWWVTDEDREYIANVIKEGW</sequence>
<dbReference type="InterPro" id="IPR015421">
    <property type="entry name" value="PyrdxlP-dep_Trfase_major"/>
</dbReference>
<protein>
    <submittedName>
        <fullName evidence="6">Aminotransferase class V-fold PLP-dependent enzyme</fullName>
    </submittedName>
    <submittedName>
        <fullName evidence="7">DegT/DnrJ/EryC1/StrS family aminotransferase</fullName>
    </submittedName>
</protein>
<reference evidence="6" key="2">
    <citation type="submission" date="2019-12" db="EMBL/GenBank/DDBJ databases">
        <authorList>
            <consortium name="NCBI Pathogen Detection Project"/>
        </authorList>
    </citation>
    <scope>NUCLEOTIDE SEQUENCE</scope>
    <source>
        <strain evidence="6">1930</strain>
    </source>
</reference>
<reference evidence="6" key="1">
    <citation type="journal article" date="2018" name="Genome Biol.">
        <title>SKESA: strategic k-mer extension for scrupulous assemblies.</title>
        <authorList>
            <person name="Souvorov A."/>
            <person name="Agarwala R."/>
            <person name="Lipman D.J."/>
        </authorList>
    </citation>
    <scope>NUCLEOTIDE SEQUENCE</scope>
    <source>
        <strain evidence="6">1930</strain>
    </source>
</reference>
<dbReference type="PIRSF" id="PIRSF000390">
    <property type="entry name" value="PLP_StrS"/>
    <property type="match status" value="1"/>
</dbReference>
<dbReference type="AlphaFoldDB" id="A0A7Y0S9B0"/>
<dbReference type="Proteomes" id="UP000856022">
    <property type="component" value="Unassembled WGS sequence"/>
</dbReference>
<comment type="similarity">
    <text evidence="2 5">Belongs to the DegT/DnrJ/EryC1 family.</text>
</comment>
<evidence type="ECO:0000313" key="8">
    <source>
        <dbReference type="Proteomes" id="UP000555836"/>
    </source>
</evidence>
<keyword evidence="7" id="KW-0808">Transferase</keyword>
<dbReference type="InterPro" id="IPR015422">
    <property type="entry name" value="PyrdxlP-dep_Trfase_small"/>
</dbReference>
<dbReference type="CDD" id="cd00616">
    <property type="entry name" value="AHBA_syn"/>
    <property type="match status" value="1"/>
</dbReference>
<dbReference type="GO" id="GO:0000271">
    <property type="term" value="P:polysaccharide biosynthetic process"/>
    <property type="evidence" value="ECO:0007669"/>
    <property type="project" value="TreeGrafter"/>
</dbReference>
<feature type="modified residue" description="N6-(pyridoxal phosphate)lysine" evidence="4">
    <location>
        <position position="182"/>
    </location>
</feature>
<proteinExistence type="inferred from homology"/>
<dbReference type="EMBL" id="DACQKT010000005">
    <property type="protein sequence ID" value="HAS6677749.1"/>
    <property type="molecule type" value="Genomic_DNA"/>
</dbReference>
<dbReference type="Gene3D" id="3.40.640.10">
    <property type="entry name" value="Type I PLP-dependent aspartate aminotransferase-like (Major domain)"/>
    <property type="match status" value="1"/>
</dbReference>
<dbReference type="EMBL" id="JABCLD010002028">
    <property type="protein sequence ID" value="NMU28750.1"/>
    <property type="molecule type" value="Genomic_DNA"/>
</dbReference>
<evidence type="ECO:0000256" key="3">
    <source>
        <dbReference type="PIRSR" id="PIRSR000390-1"/>
    </source>
</evidence>
<reference evidence="7 8" key="3">
    <citation type="submission" date="2020-04" db="EMBL/GenBank/DDBJ databases">
        <title>Whole-genome sequencing of Vibrio spp. from China reveals different genetic environments of blaCTX-M-14 among diverse lineages.</title>
        <authorList>
            <person name="Zheng Z."/>
            <person name="Ye L."/>
            <person name="Chen S."/>
        </authorList>
    </citation>
    <scope>NUCLEOTIDE SEQUENCE [LARGE SCALE GENOMIC DNA]</scope>
    <source>
        <strain evidence="7 8">Vb0574</strain>
    </source>
</reference>
<dbReference type="GO" id="GO:0030170">
    <property type="term" value="F:pyridoxal phosphate binding"/>
    <property type="evidence" value="ECO:0007669"/>
    <property type="project" value="TreeGrafter"/>
</dbReference>
<evidence type="ECO:0000256" key="4">
    <source>
        <dbReference type="PIRSR" id="PIRSR000390-2"/>
    </source>
</evidence>
<comment type="caution">
    <text evidence="7">The sequence shown here is derived from an EMBL/GenBank/DDBJ whole genome shotgun (WGS) entry which is preliminary data.</text>
</comment>
<name>A0A7Y0S9B0_VIBPH</name>
<dbReference type="SUPFAM" id="SSF53383">
    <property type="entry name" value="PLP-dependent transferases"/>
    <property type="match status" value="1"/>
</dbReference>
<feature type="active site" description="Proton acceptor" evidence="3">
    <location>
        <position position="182"/>
    </location>
</feature>
<keyword evidence="1 4" id="KW-0663">Pyridoxal phosphate</keyword>
<keyword evidence="7" id="KW-0032">Aminotransferase</keyword>
<gene>
    <name evidence="7" type="ORF">HKB21_24370</name>
    <name evidence="6" type="ORF">I7278_13100</name>
</gene>
<evidence type="ECO:0000313" key="7">
    <source>
        <dbReference type="EMBL" id="NMU28750.1"/>
    </source>
</evidence>
<dbReference type="InterPro" id="IPR015424">
    <property type="entry name" value="PyrdxlP-dep_Trfase"/>
</dbReference>
<dbReference type="RefSeq" id="WP_042771737.1">
    <property type="nucleotide sequence ID" value="NZ_CP020034.1"/>
</dbReference>
<evidence type="ECO:0000256" key="2">
    <source>
        <dbReference type="ARBA" id="ARBA00037999"/>
    </source>
</evidence>
<evidence type="ECO:0000313" key="6">
    <source>
        <dbReference type="EMBL" id="HAS6677749.1"/>
    </source>
</evidence>